<dbReference type="NCBIfam" id="TIGR02456">
    <property type="entry name" value="treS_nterm"/>
    <property type="match status" value="1"/>
</dbReference>
<organism evidence="9 10">
    <name type="scientific">Thiobacillus denitrificans (strain ATCC 25259 / T1)</name>
    <dbReference type="NCBI Taxonomy" id="292415"/>
    <lineage>
        <taxon>Bacteria</taxon>
        <taxon>Pseudomonadati</taxon>
        <taxon>Pseudomonadota</taxon>
        <taxon>Betaproteobacteria</taxon>
        <taxon>Nitrosomonadales</taxon>
        <taxon>Thiobacillaceae</taxon>
        <taxon>Thiobacillus</taxon>
    </lineage>
</organism>
<dbReference type="HOGENOM" id="CLU_007635_1_1_4"/>
<keyword evidence="6" id="KW-0413">Isomerase</keyword>
<evidence type="ECO:0000256" key="7">
    <source>
        <dbReference type="ARBA" id="ARBA00031378"/>
    </source>
</evidence>
<evidence type="ECO:0000256" key="2">
    <source>
        <dbReference type="ARBA" id="ARBA00005496"/>
    </source>
</evidence>
<dbReference type="AlphaFoldDB" id="Q3SJM9"/>
<dbReference type="InterPro" id="IPR011009">
    <property type="entry name" value="Kinase-like_dom_sf"/>
</dbReference>
<keyword evidence="5" id="KW-0106">Calcium</keyword>
<dbReference type="GO" id="GO:0046872">
    <property type="term" value="F:metal ion binding"/>
    <property type="evidence" value="ECO:0007669"/>
    <property type="project" value="UniProtKB-KW"/>
</dbReference>
<evidence type="ECO:0000313" key="9">
    <source>
        <dbReference type="EMBL" id="AAZ97125.1"/>
    </source>
</evidence>
<dbReference type="eggNOG" id="COG0366">
    <property type="taxonomic scope" value="Bacteria"/>
</dbReference>
<dbReference type="InterPro" id="IPR012810">
    <property type="entry name" value="TreS/a-amylase_N"/>
</dbReference>
<dbReference type="PANTHER" id="PTHR10357:SF219">
    <property type="entry name" value="MALTOSE ALPHA-D-GLUCOSYLTRANSFERASE"/>
    <property type="match status" value="1"/>
</dbReference>
<dbReference type="EC" id="5.4.99.16" evidence="3"/>
<protein>
    <recommendedName>
        <fullName evidence="3">maltose alpha-D-glucosyltransferase</fullName>
        <ecNumber evidence="3">5.4.99.16</ecNumber>
    </recommendedName>
    <alternativeName>
        <fullName evidence="7">Maltose alpha-D-glucosyltransferase</fullName>
    </alternativeName>
</protein>
<dbReference type="KEGG" id="tbd:Tbd_1172"/>
<dbReference type="CDD" id="cd11334">
    <property type="entry name" value="AmyAc_TreS"/>
    <property type="match status" value="1"/>
</dbReference>
<accession>Q3SJM9</accession>
<dbReference type="PANTHER" id="PTHR10357">
    <property type="entry name" value="ALPHA-AMYLASE FAMILY MEMBER"/>
    <property type="match status" value="1"/>
</dbReference>
<dbReference type="SUPFAM" id="SSF56112">
    <property type="entry name" value="Protein kinase-like (PK-like)"/>
    <property type="match status" value="1"/>
</dbReference>
<evidence type="ECO:0000256" key="3">
    <source>
        <dbReference type="ARBA" id="ARBA00012619"/>
    </source>
</evidence>
<feature type="domain" description="Glycosyl hydrolase family 13 catalytic" evidence="8">
    <location>
        <begin position="16"/>
        <end position="415"/>
    </location>
</feature>
<keyword evidence="4" id="KW-0479">Metal-binding</keyword>
<dbReference type="RefSeq" id="WP_011311684.1">
    <property type="nucleotide sequence ID" value="NC_007404.1"/>
</dbReference>
<evidence type="ECO:0000256" key="1">
    <source>
        <dbReference type="ARBA" id="ARBA00001595"/>
    </source>
</evidence>
<dbReference type="InterPro" id="IPR017853">
    <property type="entry name" value="GH"/>
</dbReference>
<comment type="similarity">
    <text evidence="2">Belongs to the glycosyl hydrolase 13 family. TreS subfamily.</text>
</comment>
<evidence type="ECO:0000259" key="8">
    <source>
        <dbReference type="SMART" id="SM00642"/>
    </source>
</evidence>
<evidence type="ECO:0000256" key="6">
    <source>
        <dbReference type="ARBA" id="ARBA00023235"/>
    </source>
</evidence>
<keyword evidence="10" id="KW-1185">Reference proteome</keyword>
<gene>
    <name evidence="9" type="ordered locus">Tbd_1172</name>
</gene>
<dbReference type="InterPro" id="IPR006047">
    <property type="entry name" value="GH13_cat_dom"/>
</dbReference>
<dbReference type="SUPFAM" id="SSF51011">
    <property type="entry name" value="Glycosyl hydrolase domain"/>
    <property type="match status" value="1"/>
</dbReference>
<dbReference type="Pfam" id="PF16657">
    <property type="entry name" value="Malt_amylase_C"/>
    <property type="match status" value="1"/>
</dbReference>
<dbReference type="OrthoDB" id="9805159at2"/>
<dbReference type="Proteomes" id="UP000008291">
    <property type="component" value="Chromosome"/>
</dbReference>
<dbReference type="Gene3D" id="3.90.400.10">
    <property type="entry name" value="Oligo-1,6-glucosidase, Domain 2"/>
    <property type="match status" value="1"/>
</dbReference>
<dbReference type="InterPro" id="IPR032091">
    <property type="entry name" value="Malt_amylase-like_C"/>
</dbReference>
<dbReference type="SUPFAM" id="SSF51445">
    <property type="entry name" value="(Trans)glycosidases"/>
    <property type="match status" value="1"/>
</dbReference>
<dbReference type="Gene3D" id="3.20.20.80">
    <property type="entry name" value="Glycosidases"/>
    <property type="match status" value="1"/>
</dbReference>
<evidence type="ECO:0000313" key="10">
    <source>
        <dbReference type="Proteomes" id="UP000008291"/>
    </source>
</evidence>
<dbReference type="FunFam" id="3.20.20.80:FF:000055">
    <property type="entry name" value="Trehalose synthase"/>
    <property type="match status" value="1"/>
</dbReference>
<evidence type="ECO:0000256" key="5">
    <source>
        <dbReference type="ARBA" id="ARBA00022837"/>
    </source>
</evidence>
<reference evidence="9 10" key="1">
    <citation type="journal article" date="2006" name="J. Bacteriol.">
        <title>The genome sequence of the obligately chemolithoautotrophic, facultatively anaerobic bacterium Thiobacillus denitrificans.</title>
        <authorList>
            <person name="Beller H.R."/>
            <person name="Chain P.S."/>
            <person name="Letain T.E."/>
            <person name="Chakicherla A."/>
            <person name="Larimer F.W."/>
            <person name="Richardson P.M."/>
            <person name="Coleman M.A."/>
            <person name="Wood A.P."/>
            <person name="Kelly D.P."/>
        </authorList>
    </citation>
    <scope>NUCLEOTIDE SEQUENCE [LARGE SCALE GENOMIC DNA]</scope>
    <source>
        <strain evidence="9 10">ATCC 25259</strain>
    </source>
</reference>
<dbReference type="eggNOG" id="COG3281">
    <property type="taxonomic scope" value="Bacteria"/>
</dbReference>
<dbReference type="Pfam" id="PF00128">
    <property type="entry name" value="Alpha-amylase"/>
    <property type="match status" value="2"/>
</dbReference>
<sequence>MEENDPLWYKDAIVYELHVKAFFDANGDGAGDFRGLISKLDYLQELGVNALWLLPFYPSPGRDDGYDISDYHNLHPSFGDMADFRRFIREAHQRGLRVITELVVNHTSDQHPWFQAARRAPPGSVKRNYYVWSDTDTRFSETRIIFSDTEKSNWAWDEVAQAYYWHRFFSHQPDLNFNNPHVFKAIMRTMRFWFDAGVDGMRLDAVPYLCERDGTSNENLPETHAVIRRMRAELDARYSNRMFLAEANQWPEDVREYFGNGDECHMAYHFPLMPRMYMAIAQEDRHPIVEIMEQTPDIPDLCQWAVFLRNHDELTLEMVTDRERDYLYQAYASDPQARLNLGIRRRLAPLLDNDRHRIELMNLLLMTMPGSPIVYYGDEIGMGDNLLLGDRNGVRTPMQWDGGPNGGFSSAPTERLFLPPITDPVYGYGAVNVEAQQRNPSSLLNWTRRLIAMRKAHRALGRGTLRFLRPGNRKVLAYLREYEGETILCVANVARAPQAVELDLSPFKGHVPVELMGRSSFPPIGELPYLLTLGGYGCFVFRLATDVEAPAWHEERPVPPDLPVLVLVDAGWRTLFARTDEGVNQLMVRRAREQLERQIIPRYFRTQPWFVYSEAALEKFEFGTLREWGTDSGTWLLATVTVTLLDGSIYHYALPLGLAWEDEDEGRVAALLHVTLAKVRRLARVGILFDAFWDDGFCCAIVSAMERGETLAYGDGHLTFRTASAYPGFFCPLVTSSITRTVSEHGRLRVNLNDQLVLKSYPRQMQGTHPELEMSRFLTETAKFAHIPQLGGTVEYVASSGRHSTLAILERYAPNQGDAWAYTLNYLERFLDLSRTTGEQAPDGRHGRYMGLMKTLGERTAEFHRALATPDRSGDFGSEPIAPPDILEWVNKVRHEMGVMYELLERALPALPEPVAVAAQQLFLVRPKLYRRVIRASRVRVDASKTRCHGNYHLGQVWLVQNDFLIANYGGIPGRSWEERRAKHAPLRDVASMLLSLSQAGAAALARVAGDSVDVMAALQPHVDAWELAARKAFYRGYRKGMDGHAAYPTDATAAEALLTLFLAEKAIAELTEALERRAVGSAAAMRRLVQVTRR</sequence>
<comment type="catalytic activity">
    <reaction evidence="1">
        <text>D-maltose = alpha,alpha-trehalose</text>
        <dbReference type="Rhea" id="RHEA:15145"/>
        <dbReference type="ChEBI" id="CHEBI:16551"/>
        <dbReference type="ChEBI" id="CHEBI:17306"/>
        <dbReference type="EC" id="5.4.99.16"/>
    </reaction>
</comment>
<proteinExistence type="inferred from homology"/>
<dbReference type="GO" id="GO:0047471">
    <property type="term" value="F:maltose alpha-D-glucosyltransferase activity"/>
    <property type="evidence" value="ECO:0007669"/>
    <property type="project" value="UniProtKB-EC"/>
</dbReference>
<dbReference type="InterPro" id="IPR045857">
    <property type="entry name" value="O16G_dom_2"/>
</dbReference>
<dbReference type="STRING" id="292415.Tbd_1172"/>
<dbReference type="CAZy" id="GH13">
    <property type="family name" value="Glycoside Hydrolase Family 13"/>
</dbReference>
<dbReference type="EMBL" id="CP000116">
    <property type="protein sequence ID" value="AAZ97125.1"/>
    <property type="molecule type" value="Genomic_DNA"/>
</dbReference>
<dbReference type="GO" id="GO:0005975">
    <property type="term" value="P:carbohydrate metabolic process"/>
    <property type="evidence" value="ECO:0007669"/>
    <property type="project" value="InterPro"/>
</dbReference>
<name>Q3SJM9_THIDA</name>
<evidence type="ECO:0000256" key="4">
    <source>
        <dbReference type="ARBA" id="ARBA00022723"/>
    </source>
</evidence>
<dbReference type="Gene3D" id="3.90.1200.10">
    <property type="match status" value="1"/>
</dbReference>
<dbReference type="Gene3D" id="2.60.40.1180">
    <property type="entry name" value="Golgi alpha-mannosidase II"/>
    <property type="match status" value="1"/>
</dbReference>
<dbReference type="SMART" id="SM00642">
    <property type="entry name" value="Aamy"/>
    <property type="match status" value="1"/>
</dbReference>
<dbReference type="InterPro" id="IPR013780">
    <property type="entry name" value="Glyco_hydro_b"/>
</dbReference>